<dbReference type="STRING" id="1123360.thalar_00997"/>
<dbReference type="InterPro" id="IPR039298">
    <property type="entry name" value="ACOT13"/>
</dbReference>
<dbReference type="SUPFAM" id="SSF54637">
    <property type="entry name" value="Thioesterase/thiol ester dehydrase-isomerase"/>
    <property type="match status" value="1"/>
</dbReference>
<gene>
    <name evidence="4" type="ORF">thalar_00997</name>
</gene>
<dbReference type="RefSeq" id="WP_021099570.1">
    <property type="nucleotide sequence ID" value="NZ_KE557306.1"/>
</dbReference>
<dbReference type="PANTHER" id="PTHR21660">
    <property type="entry name" value="THIOESTERASE SUPERFAMILY MEMBER-RELATED"/>
    <property type="match status" value="1"/>
</dbReference>
<reference evidence="5" key="1">
    <citation type="journal article" date="2013" name="Stand. Genomic Sci.">
        <title>Genome sequence of the Litoreibacter arenae type strain (DSM 19593(T)), a member of the Roseobacter clade isolated from sea sand.</title>
        <authorList>
            <person name="Riedel T."/>
            <person name="Fiebig A."/>
            <person name="Petersen J."/>
            <person name="Gronow S."/>
            <person name="Kyrpides N.C."/>
            <person name="Goker M."/>
            <person name="Klenk H.P."/>
        </authorList>
    </citation>
    <scope>NUCLEOTIDE SEQUENCE [LARGE SCALE GENOMIC DNA]</scope>
    <source>
        <strain evidence="5">DSM 19593</strain>
    </source>
</reference>
<dbReference type="OrthoDB" id="9806185at2"/>
<dbReference type="PANTHER" id="PTHR21660:SF1">
    <property type="entry name" value="ACYL-COENZYME A THIOESTERASE 13"/>
    <property type="match status" value="1"/>
</dbReference>
<accession>S9QM02</accession>
<dbReference type="Gene3D" id="3.10.129.10">
    <property type="entry name" value="Hotdog Thioesterase"/>
    <property type="match status" value="1"/>
</dbReference>
<name>S9QM02_9RHOB</name>
<dbReference type="EMBL" id="AONI01000008">
    <property type="protein sequence ID" value="EPX80777.1"/>
    <property type="molecule type" value="Genomic_DNA"/>
</dbReference>
<dbReference type="CDD" id="cd03443">
    <property type="entry name" value="PaaI_thioesterase"/>
    <property type="match status" value="1"/>
</dbReference>
<dbReference type="HOGENOM" id="CLU_089876_5_1_5"/>
<dbReference type="GO" id="GO:0047617">
    <property type="term" value="F:fatty acyl-CoA hydrolase activity"/>
    <property type="evidence" value="ECO:0007669"/>
    <property type="project" value="InterPro"/>
</dbReference>
<dbReference type="InterPro" id="IPR006683">
    <property type="entry name" value="Thioestr_dom"/>
</dbReference>
<dbReference type="Proteomes" id="UP000015351">
    <property type="component" value="Unassembled WGS sequence"/>
</dbReference>
<comment type="similarity">
    <text evidence="1">Belongs to the thioesterase PaaI family.</text>
</comment>
<dbReference type="NCBIfam" id="TIGR00369">
    <property type="entry name" value="unchar_dom_1"/>
    <property type="match status" value="1"/>
</dbReference>
<keyword evidence="2" id="KW-0378">Hydrolase</keyword>
<organism evidence="4 5">
    <name type="scientific">Litoreibacter arenae DSM 19593</name>
    <dbReference type="NCBI Taxonomy" id="1123360"/>
    <lineage>
        <taxon>Bacteria</taxon>
        <taxon>Pseudomonadati</taxon>
        <taxon>Pseudomonadota</taxon>
        <taxon>Alphaproteobacteria</taxon>
        <taxon>Rhodobacterales</taxon>
        <taxon>Roseobacteraceae</taxon>
        <taxon>Litoreibacter</taxon>
    </lineage>
</organism>
<feature type="domain" description="Thioesterase" evidence="3">
    <location>
        <begin position="53"/>
        <end position="129"/>
    </location>
</feature>
<evidence type="ECO:0000256" key="2">
    <source>
        <dbReference type="ARBA" id="ARBA00022801"/>
    </source>
</evidence>
<dbReference type="Pfam" id="PF03061">
    <property type="entry name" value="4HBT"/>
    <property type="match status" value="1"/>
</dbReference>
<dbReference type="eggNOG" id="COG2050">
    <property type="taxonomic scope" value="Bacteria"/>
</dbReference>
<comment type="caution">
    <text evidence="4">The sequence shown here is derived from an EMBL/GenBank/DDBJ whole genome shotgun (WGS) entry which is preliminary data.</text>
</comment>
<protein>
    <submittedName>
        <fullName evidence="4">Phenylacetic acid degradation protein PaaD, thioesterase</fullName>
    </submittedName>
</protein>
<evidence type="ECO:0000256" key="1">
    <source>
        <dbReference type="ARBA" id="ARBA00008324"/>
    </source>
</evidence>
<evidence type="ECO:0000313" key="4">
    <source>
        <dbReference type="EMBL" id="EPX80777.1"/>
    </source>
</evidence>
<proteinExistence type="inferred from homology"/>
<dbReference type="PATRIC" id="fig|1123360.3.peg.988"/>
<dbReference type="AlphaFoldDB" id="S9QM02"/>
<sequence length="142" mass="15133">MSLTPRNPDFETTVRESFARQAMMATAGASLVEVTAGHCVIEAPIQPNLTQQHGFAHAALTFALGDSAAGYASLTLMEPGQEVLTSEMKINLLAPAKGERLRAVGRVLKTGRRLIVVQADVYAHEGEVIKHIAALQGTMVPV</sequence>
<dbReference type="InterPro" id="IPR003736">
    <property type="entry name" value="PAAI_dom"/>
</dbReference>
<evidence type="ECO:0000259" key="3">
    <source>
        <dbReference type="Pfam" id="PF03061"/>
    </source>
</evidence>
<evidence type="ECO:0000313" key="5">
    <source>
        <dbReference type="Proteomes" id="UP000015351"/>
    </source>
</evidence>
<dbReference type="InterPro" id="IPR029069">
    <property type="entry name" value="HotDog_dom_sf"/>
</dbReference>
<keyword evidence="5" id="KW-1185">Reference proteome</keyword>